<evidence type="ECO:0000256" key="1">
    <source>
        <dbReference type="ARBA" id="ARBA00022729"/>
    </source>
</evidence>
<reference evidence="2 3" key="1">
    <citation type="submission" date="2019-02" db="EMBL/GenBank/DDBJ databases">
        <title>Haloarcula mannanilyticum sp. nov., a mannan degrading haloarchaeon isolated from commercial salt.</title>
        <authorList>
            <person name="Enomoto S."/>
            <person name="Shimane Y."/>
            <person name="Kamekura M."/>
            <person name="Ito T."/>
            <person name="Moriya O."/>
            <person name="Ihara K."/>
            <person name="Takahashi-Ando N."/>
            <person name="Fukushima Y."/>
            <person name="Yoshida Y."/>
            <person name="Usama R."/>
            <person name="Takai K."/>
            <person name="Minegishi H."/>
        </authorList>
    </citation>
    <scope>NUCLEOTIDE SEQUENCE [LARGE SCALE GENOMIC DNA]</scope>
    <source>
        <strain evidence="2 3">MD130-1</strain>
    </source>
</reference>
<dbReference type="EMBL" id="BIXZ01000001">
    <property type="protein sequence ID" value="GCF12222.1"/>
    <property type="molecule type" value="Genomic_DNA"/>
</dbReference>
<evidence type="ECO:0000313" key="3">
    <source>
        <dbReference type="Proteomes" id="UP000304382"/>
    </source>
</evidence>
<protein>
    <submittedName>
        <fullName evidence="2">Iron ABC transporter substrate-binding protein</fullName>
    </submittedName>
</protein>
<keyword evidence="1" id="KW-0732">Signal</keyword>
<dbReference type="Gene3D" id="3.40.190.10">
    <property type="entry name" value="Periplasmic binding protein-like II"/>
    <property type="match status" value="2"/>
</dbReference>
<dbReference type="InterPro" id="IPR006059">
    <property type="entry name" value="SBP"/>
</dbReference>
<accession>A0A4C2ED21</accession>
<proteinExistence type="predicted"/>
<dbReference type="AlphaFoldDB" id="A0A4C2ED21"/>
<dbReference type="PANTHER" id="PTHR30006:SF24">
    <property type="entry name" value="SLL0237 PROTEIN"/>
    <property type="match status" value="1"/>
</dbReference>
<dbReference type="PROSITE" id="PS51318">
    <property type="entry name" value="TAT"/>
    <property type="match status" value="1"/>
</dbReference>
<comment type="caution">
    <text evidence="2">The sequence shown here is derived from an EMBL/GenBank/DDBJ whole genome shotgun (WGS) entry which is preliminary data.</text>
</comment>
<dbReference type="RefSeq" id="WP_137681932.1">
    <property type="nucleotide sequence ID" value="NZ_BIXZ01000001.1"/>
</dbReference>
<dbReference type="InterPro" id="IPR006311">
    <property type="entry name" value="TAT_signal"/>
</dbReference>
<dbReference type="Pfam" id="PF13416">
    <property type="entry name" value="SBP_bac_8"/>
    <property type="match status" value="1"/>
</dbReference>
<name>A0A4C2ED21_9EURY</name>
<dbReference type="Proteomes" id="UP000304382">
    <property type="component" value="Unassembled WGS sequence"/>
</dbReference>
<dbReference type="PANTHER" id="PTHR30006">
    <property type="entry name" value="THIAMINE-BINDING PERIPLASMIC PROTEIN-RELATED"/>
    <property type="match status" value="1"/>
</dbReference>
<evidence type="ECO:0000313" key="2">
    <source>
        <dbReference type="EMBL" id="GCF12222.1"/>
    </source>
</evidence>
<keyword evidence="3" id="KW-1185">Reference proteome</keyword>
<organism evidence="2 3">
    <name type="scientific">Haloarcula mannanilytica</name>
    <dbReference type="NCBI Taxonomy" id="2509225"/>
    <lineage>
        <taxon>Archaea</taxon>
        <taxon>Methanobacteriati</taxon>
        <taxon>Methanobacteriota</taxon>
        <taxon>Stenosarchaea group</taxon>
        <taxon>Halobacteria</taxon>
        <taxon>Halobacteriales</taxon>
        <taxon>Haloarculaceae</taxon>
        <taxon>Haloarcula</taxon>
    </lineage>
</organism>
<sequence length="402" mass="41977">MSDSNDTTGRNVTQSRRRFLALGSTTAATAIAGCSGLLGGSDGGDGGSDGGSGTGTGTGGISLSDFRGSGPLVAQRDAPGGTSIEELPDLSGELTLYLGGGEGGLYLDLINLFEQLYPDFTANHRLEASSDLANTIIEENEAGASPADVFMSIDAGSLGAVANAGATASLPEESLSTVPEAYQDSEGRWVGIAGRARAIPYNTNQISESDIPSTVQEFPETAALENSMGWAPSYGAFQSFITAMRLIRDDDETRSWLQSMQDHGIETYADEFRVSNAAADGELTAGFANHYYTLRVQSARENAPIGLAFTEGDAGALVNVSGLEIINGTDNAELAANFVRHVLSAEAQEFFATRTFAYPMIPGVEPVGDLPRIDELNPPDINLTELADVAGTVDLLRDAGVL</sequence>
<dbReference type="SUPFAM" id="SSF53850">
    <property type="entry name" value="Periplasmic binding protein-like II"/>
    <property type="match status" value="1"/>
</dbReference>
<dbReference type="OrthoDB" id="305188at2157"/>
<gene>
    <name evidence="2" type="ORF">Harman_01570</name>
</gene>